<proteinExistence type="predicted"/>
<dbReference type="RefSeq" id="WP_390199231.1">
    <property type="nucleotide sequence ID" value="NZ_JBHSDV010000003.1"/>
</dbReference>
<name>A0ABV8VWP6_9BACI</name>
<dbReference type="EMBL" id="JBHSDV010000003">
    <property type="protein sequence ID" value="MFC4388302.1"/>
    <property type="molecule type" value="Genomic_DNA"/>
</dbReference>
<keyword evidence="2" id="KW-1185">Reference proteome</keyword>
<comment type="caution">
    <text evidence="1">The sequence shown here is derived from an EMBL/GenBank/DDBJ whole genome shotgun (WGS) entry which is preliminary data.</text>
</comment>
<gene>
    <name evidence="1" type="ORF">ACFOZ1_10865</name>
</gene>
<organism evidence="1 2">
    <name type="scientific">Gracilibacillus marinus</name>
    <dbReference type="NCBI Taxonomy" id="630535"/>
    <lineage>
        <taxon>Bacteria</taxon>
        <taxon>Bacillati</taxon>
        <taxon>Bacillota</taxon>
        <taxon>Bacilli</taxon>
        <taxon>Bacillales</taxon>
        <taxon>Bacillaceae</taxon>
        <taxon>Gracilibacillus</taxon>
    </lineage>
</organism>
<evidence type="ECO:0000313" key="1">
    <source>
        <dbReference type="EMBL" id="MFC4388302.1"/>
    </source>
</evidence>
<accession>A0ABV8VWP6</accession>
<sequence length="44" mass="4892">MKAKEIIQQVKNNFHTSDKPIEITTTSTIKRKAIKRGGGGCCMK</sequence>
<protein>
    <submittedName>
        <fullName evidence="1">Uncharacterized protein</fullName>
    </submittedName>
</protein>
<reference evidence="2" key="1">
    <citation type="journal article" date="2019" name="Int. J. Syst. Evol. Microbiol.">
        <title>The Global Catalogue of Microorganisms (GCM) 10K type strain sequencing project: providing services to taxonomists for standard genome sequencing and annotation.</title>
        <authorList>
            <consortium name="The Broad Institute Genomics Platform"/>
            <consortium name="The Broad Institute Genome Sequencing Center for Infectious Disease"/>
            <person name="Wu L."/>
            <person name="Ma J."/>
        </authorList>
    </citation>
    <scope>NUCLEOTIDE SEQUENCE [LARGE SCALE GENOMIC DNA]</scope>
    <source>
        <strain evidence="2">KACC 14058</strain>
    </source>
</reference>
<evidence type="ECO:0000313" key="2">
    <source>
        <dbReference type="Proteomes" id="UP001595880"/>
    </source>
</evidence>
<dbReference type="Proteomes" id="UP001595880">
    <property type="component" value="Unassembled WGS sequence"/>
</dbReference>